<dbReference type="GO" id="GO:0000724">
    <property type="term" value="P:double-strand break repair via homologous recombination"/>
    <property type="evidence" value="ECO:0007669"/>
    <property type="project" value="TreeGrafter"/>
</dbReference>
<dbReference type="GO" id="GO:0003684">
    <property type="term" value="F:damaged DNA binding"/>
    <property type="evidence" value="ECO:0007669"/>
    <property type="project" value="TreeGrafter"/>
</dbReference>
<sequence length="1228" mass="141598">RHVCYCQPSRLVLCPTRRDQLRIFYLRELQTMPSTTKRHRQIVDESDDEDPPQHKPRRPSTESTRSKRVRYRGNDNDAEADHDVDGDFKMLEEEDEVSDEFEMQDDDDEGGMMQQEAEPRRQKRRGYGEAAESGVIERIELTNFMCHKYLKVPFGPKLNFVIGHNGSEFTFAFLFWLTVIVLLEVSHNKASGKSAILTGITVALGAKATVTNRASNLKSLIREGASAGQVCLTLRNGGPDAYRAEVYGHLITIERRITKEGSNGYKIKSANGTTISTKREDLTAICDHMGIQVDNPLTVLSQDTARQFLSSSTAEEKFKFFMKGTQLTQLCEDYEIIRESIATTKAIITRKKTMLPELEREAREARTKLKDMQEAHQLNKRLEDLKKECCWAQIKMKEEEVEKAEQNKLKAQNKVREIDAKLAEERQKLEDVKQEITGLENQLPAQAAAARPIQDEKRQLLEGMKERRRQLTEYNVAVRQIRQRIEEETRKLEASGRRKRDAVLAQVAELKVEIDAARGEAEQTRAELKENAAELEQVAQLERETRQKVDKTRNDIGEAETTIRDLRGQQEDRVRAFGNQMPDILRDIAQERGFRVRPVGPIGMYVRVTRPEWIPVLEAVIGNSLNNFVCENHDDAKLLMNILSRRNWGDAFRFAMGPRVVPSILKSNTSLPQISKHINVSIFKRDLFDFSSGQPDRKFMAMLDVLEFDDEWVKRVMVVNNSIESIILVDRRTDGDAIMYTNPRNVTRCFSKDLYQLGMRSAGMRTQTVREYRGRPRFTRDVEPQILETQRTLQELQNTLQQHQMQVQDHIRRSQALQRQKSILKNNLQTFENTIRNGVNRVDQLQEQLQQDEPANIQALEEDKQETERQIAMILNQLQVSDNHRETLQAECRQVEAHVAELNKRLDNINIRSQEIKAEVEDKFKEKMEAQNKVSHWERRHAEQNERIRNLQNTYDEVTNELQASFAHMYPHSCAIPIAKFAMVGDIGIDWMAKAIDYCPERVEVTKPLEQLERDITSLKVRLRESERESGADLETVSVNAKNKVKAYKVAMNDLEVMDNFVKRLNASLNKRVTRLEYYKSFIATRISYIFMYYLSTRNFRGDVRVNYKFGKLKLKVASGDAEQKRVTRDKDPRSLSGGEKSFSTLCLLLAIWDGVACPIRCLDEFDVFMDAVNRRISMGMMIQTAQESTAVQYILITPQDASGLTPSQDVRIHRLADPERNQATLDA</sequence>
<evidence type="ECO:0000256" key="10">
    <source>
        <dbReference type="ARBA" id="ARBA00023204"/>
    </source>
</evidence>
<dbReference type="SUPFAM" id="SSF75553">
    <property type="entry name" value="Smc hinge domain"/>
    <property type="match status" value="1"/>
</dbReference>
<dbReference type="GO" id="GO:0005634">
    <property type="term" value="C:nucleus"/>
    <property type="evidence" value="ECO:0007669"/>
    <property type="project" value="UniProtKB-SubCell"/>
</dbReference>
<keyword evidence="10" id="KW-0234">DNA repair</keyword>
<dbReference type="PANTHER" id="PTHR19306">
    <property type="entry name" value="STRUCTURAL MAINTENANCE OF CHROMOSOMES 5,6 SMC5, SMC6"/>
    <property type="match status" value="1"/>
</dbReference>
<evidence type="ECO:0000256" key="13">
    <source>
        <dbReference type="SAM" id="MobiDB-lite"/>
    </source>
</evidence>
<evidence type="ECO:0000313" key="17">
    <source>
        <dbReference type="Proteomes" id="UP000268093"/>
    </source>
</evidence>
<feature type="compositionally biased region" description="Acidic residues" evidence="13">
    <location>
        <begin position="92"/>
        <end position="110"/>
    </location>
</feature>
<dbReference type="OrthoDB" id="10072614at2759"/>
<evidence type="ECO:0000256" key="2">
    <source>
        <dbReference type="ARBA" id="ARBA00004286"/>
    </source>
</evidence>
<dbReference type="InterPro" id="IPR036277">
    <property type="entry name" value="SMC_hinge_sf"/>
</dbReference>
<evidence type="ECO:0000256" key="7">
    <source>
        <dbReference type="ARBA" id="ARBA00022840"/>
    </source>
</evidence>
<evidence type="ECO:0000256" key="6">
    <source>
        <dbReference type="ARBA" id="ARBA00022763"/>
    </source>
</evidence>
<evidence type="ECO:0000259" key="15">
    <source>
        <dbReference type="Pfam" id="PF06470"/>
    </source>
</evidence>
<feature type="coiled-coil region" evidence="12">
    <location>
        <begin position="471"/>
        <end position="569"/>
    </location>
</feature>
<keyword evidence="5" id="KW-0547">Nucleotide-binding</keyword>
<evidence type="ECO:0000256" key="12">
    <source>
        <dbReference type="SAM" id="Coils"/>
    </source>
</evidence>
<gene>
    <name evidence="16" type="ORF">BC936DRAFT_137276</name>
</gene>
<feature type="region of interest" description="Disordered" evidence="13">
    <location>
        <begin position="34"/>
        <end position="128"/>
    </location>
</feature>
<proteinExistence type="inferred from homology"/>
<dbReference type="GO" id="GO:0051276">
    <property type="term" value="P:chromosome organization"/>
    <property type="evidence" value="ECO:0007669"/>
    <property type="project" value="InterPro"/>
</dbReference>
<dbReference type="GO" id="GO:0003697">
    <property type="term" value="F:single-stranded DNA binding"/>
    <property type="evidence" value="ECO:0007669"/>
    <property type="project" value="TreeGrafter"/>
</dbReference>
<keyword evidence="17" id="KW-1185">Reference proteome</keyword>
<dbReference type="AlphaFoldDB" id="A0A433DJ44"/>
<dbReference type="Pfam" id="PF02463">
    <property type="entry name" value="SMC_N"/>
    <property type="match status" value="1"/>
</dbReference>
<keyword evidence="7" id="KW-0067">ATP-binding</keyword>
<dbReference type="GO" id="GO:0005524">
    <property type="term" value="F:ATP binding"/>
    <property type="evidence" value="ECO:0007669"/>
    <property type="project" value="UniProtKB-KW"/>
</dbReference>
<keyword evidence="4" id="KW-0158">Chromosome</keyword>
<dbReference type="Gene3D" id="3.40.50.300">
    <property type="entry name" value="P-loop containing nucleotide triphosphate hydrolases"/>
    <property type="match status" value="2"/>
</dbReference>
<protein>
    <recommendedName>
        <fullName evidence="18">RecF/RecN/SMC N-terminal domain-containing protein</fullName>
    </recommendedName>
</protein>
<feature type="domain" description="RecF/RecN/SMC N-terminal" evidence="14">
    <location>
        <begin position="191"/>
        <end position="1200"/>
    </location>
</feature>
<keyword evidence="8 12" id="KW-0175">Coiled coil</keyword>
<keyword evidence="11" id="KW-0539">Nucleus</keyword>
<dbReference type="InterPro" id="IPR010935">
    <property type="entry name" value="SMC_hinge"/>
</dbReference>
<dbReference type="GO" id="GO:0030915">
    <property type="term" value="C:Smc5-Smc6 complex"/>
    <property type="evidence" value="ECO:0007669"/>
    <property type="project" value="TreeGrafter"/>
</dbReference>
<evidence type="ECO:0000259" key="14">
    <source>
        <dbReference type="Pfam" id="PF02463"/>
    </source>
</evidence>
<evidence type="ECO:0000256" key="5">
    <source>
        <dbReference type="ARBA" id="ARBA00022741"/>
    </source>
</evidence>
<evidence type="ECO:0000256" key="8">
    <source>
        <dbReference type="ARBA" id="ARBA00023054"/>
    </source>
</evidence>
<name>A0A433DJ44_9FUNG</name>
<dbReference type="Pfam" id="PF06470">
    <property type="entry name" value="SMC_hinge"/>
    <property type="match status" value="1"/>
</dbReference>
<dbReference type="EMBL" id="RBNI01001115">
    <property type="protein sequence ID" value="RUP50873.1"/>
    <property type="molecule type" value="Genomic_DNA"/>
</dbReference>
<keyword evidence="6" id="KW-0227">DNA damage</keyword>
<comment type="caution">
    <text evidence="16">The sequence shown here is derived from an EMBL/GenBank/DDBJ whole genome shotgun (WGS) entry which is preliminary data.</text>
</comment>
<dbReference type="GO" id="GO:0035861">
    <property type="term" value="C:site of double-strand break"/>
    <property type="evidence" value="ECO:0007669"/>
    <property type="project" value="TreeGrafter"/>
</dbReference>
<evidence type="ECO:0000256" key="3">
    <source>
        <dbReference type="ARBA" id="ARBA00006793"/>
    </source>
</evidence>
<dbReference type="InterPro" id="IPR003395">
    <property type="entry name" value="RecF/RecN/SMC_N"/>
</dbReference>
<feature type="domain" description="SMC hinge" evidence="15">
    <location>
        <begin position="599"/>
        <end position="730"/>
    </location>
</feature>
<dbReference type="SUPFAM" id="SSF52540">
    <property type="entry name" value="P-loop containing nucleoside triphosphate hydrolases"/>
    <property type="match status" value="2"/>
</dbReference>
<comment type="subcellular location">
    <subcellularLocation>
        <location evidence="2">Chromosome</location>
    </subcellularLocation>
    <subcellularLocation>
        <location evidence="1">Nucleus</location>
    </subcellularLocation>
</comment>
<evidence type="ECO:0000313" key="16">
    <source>
        <dbReference type="EMBL" id="RUP50873.1"/>
    </source>
</evidence>
<evidence type="ECO:0000256" key="4">
    <source>
        <dbReference type="ARBA" id="ARBA00022454"/>
    </source>
</evidence>
<accession>A0A433DJ44</accession>
<evidence type="ECO:0000256" key="1">
    <source>
        <dbReference type="ARBA" id="ARBA00004123"/>
    </source>
</evidence>
<feature type="coiled-coil region" evidence="12">
    <location>
        <begin position="348"/>
        <end position="442"/>
    </location>
</feature>
<feature type="non-terminal residue" evidence="16">
    <location>
        <position position="1"/>
    </location>
</feature>
<organism evidence="16 17">
    <name type="scientific">Jimgerdemannia flammicorona</name>
    <dbReference type="NCBI Taxonomy" id="994334"/>
    <lineage>
        <taxon>Eukaryota</taxon>
        <taxon>Fungi</taxon>
        <taxon>Fungi incertae sedis</taxon>
        <taxon>Mucoromycota</taxon>
        <taxon>Mucoromycotina</taxon>
        <taxon>Endogonomycetes</taxon>
        <taxon>Endogonales</taxon>
        <taxon>Endogonaceae</taxon>
        <taxon>Jimgerdemannia</taxon>
    </lineage>
</organism>
<keyword evidence="9" id="KW-0233">DNA recombination</keyword>
<feature type="compositionally biased region" description="Basic and acidic residues" evidence="13">
    <location>
        <begin position="72"/>
        <end position="91"/>
    </location>
</feature>
<feature type="coiled-coil region" evidence="12">
    <location>
        <begin position="786"/>
        <end position="961"/>
    </location>
</feature>
<evidence type="ECO:0000256" key="11">
    <source>
        <dbReference type="ARBA" id="ARBA00023242"/>
    </source>
</evidence>
<evidence type="ECO:0000256" key="9">
    <source>
        <dbReference type="ARBA" id="ARBA00023172"/>
    </source>
</evidence>
<dbReference type="InterPro" id="IPR027417">
    <property type="entry name" value="P-loop_NTPase"/>
</dbReference>
<evidence type="ECO:0008006" key="18">
    <source>
        <dbReference type="Google" id="ProtNLM"/>
    </source>
</evidence>
<comment type="similarity">
    <text evidence="3">Belongs to the SMC family. SMC6 subfamily.</text>
</comment>
<reference evidence="16 17" key="1">
    <citation type="journal article" date="2018" name="New Phytol.">
        <title>Phylogenomics of Endogonaceae and evolution of mycorrhizas within Mucoromycota.</title>
        <authorList>
            <person name="Chang Y."/>
            <person name="Desiro A."/>
            <person name="Na H."/>
            <person name="Sandor L."/>
            <person name="Lipzen A."/>
            <person name="Clum A."/>
            <person name="Barry K."/>
            <person name="Grigoriev I.V."/>
            <person name="Martin F.M."/>
            <person name="Stajich J.E."/>
            <person name="Smith M.E."/>
            <person name="Bonito G."/>
            <person name="Spatafora J.W."/>
        </authorList>
    </citation>
    <scope>NUCLEOTIDE SEQUENCE [LARGE SCALE GENOMIC DNA]</scope>
    <source>
        <strain evidence="16 17">GMNB39</strain>
    </source>
</reference>
<dbReference type="PANTHER" id="PTHR19306:SF6">
    <property type="entry name" value="STRUCTURAL MAINTENANCE OF CHROMOSOMES PROTEIN 6"/>
    <property type="match status" value="1"/>
</dbReference>
<dbReference type="Proteomes" id="UP000268093">
    <property type="component" value="Unassembled WGS sequence"/>
</dbReference>